<comment type="caution">
    <text evidence="3">The sequence shown here is derived from an EMBL/GenBank/DDBJ whole genome shotgun (WGS) entry which is preliminary data.</text>
</comment>
<dbReference type="InterPro" id="IPR001611">
    <property type="entry name" value="Leu-rich_rpt"/>
</dbReference>
<dbReference type="AlphaFoldDB" id="A0AA86UX27"/>
<dbReference type="EMBL" id="CATOUU010001169">
    <property type="protein sequence ID" value="CAI9975370.1"/>
    <property type="molecule type" value="Genomic_DNA"/>
</dbReference>
<dbReference type="PROSITE" id="PS51450">
    <property type="entry name" value="LRR"/>
    <property type="match status" value="3"/>
</dbReference>
<dbReference type="PANTHER" id="PTHR46652">
    <property type="entry name" value="LEUCINE-RICH REPEAT AND IQ DOMAIN-CONTAINING PROTEIN 1-RELATED"/>
    <property type="match status" value="1"/>
</dbReference>
<dbReference type="SUPFAM" id="SSF52058">
    <property type="entry name" value="L domain-like"/>
    <property type="match status" value="1"/>
</dbReference>
<dbReference type="Gene3D" id="3.80.10.10">
    <property type="entry name" value="Ribonuclease Inhibitor"/>
    <property type="match status" value="1"/>
</dbReference>
<sequence>MNKQEKHDKCALEMYEKQVLKGSLNIGKSEIVQNLQFVDKLPVSYLIVHHSSVICFDRTPTKLTTLELTESPKISFQGFEQMTQLTNLSLESNKLCKVNFICKLLRLTHLNISNNEIEDLNPLKQLLELIKINASRNKIYDISPLQKLVYVQVLRLNSNKIVDVGPLKHLCQLQALYLQQNQIVTIKPLQYLSRIVEYNVNNNFIQDLSFLQINLNTFYYQDEVEQIQDKPSKQLQFLSNKITSVYLQYDKLEKEENFTKITKLRFIKIQNKISQILTKSIKSHLYWQQQVVSLFLMTDDEPDQ</sequence>
<evidence type="ECO:0000256" key="2">
    <source>
        <dbReference type="ARBA" id="ARBA00022737"/>
    </source>
</evidence>
<dbReference type="InterPro" id="IPR032675">
    <property type="entry name" value="LRR_dom_sf"/>
</dbReference>
<reference evidence="3" key="1">
    <citation type="submission" date="2023-06" db="EMBL/GenBank/DDBJ databases">
        <authorList>
            <person name="Kurt Z."/>
        </authorList>
    </citation>
    <scope>NUCLEOTIDE SEQUENCE</scope>
</reference>
<protein>
    <submittedName>
        <fullName evidence="3">Leucine-rich repeat-containing protein</fullName>
    </submittedName>
    <submittedName>
        <fullName evidence="4">Leucine-rich_repeat-containing protein</fullName>
    </submittedName>
</protein>
<name>A0AA86UX27_9EUKA</name>
<evidence type="ECO:0000256" key="1">
    <source>
        <dbReference type="ARBA" id="ARBA00022614"/>
    </source>
</evidence>
<gene>
    <name evidence="3" type="ORF">HINF_LOCUS63015</name>
    <name evidence="4" type="ORF">HINF_LOCUS9397</name>
</gene>
<keyword evidence="5" id="KW-1185">Reference proteome</keyword>
<dbReference type="Proteomes" id="UP001642409">
    <property type="component" value="Unassembled WGS sequence"/>
</dbReference>
<evidence type="ECO:0000313" key="5">
    <source>
        <dbReference type="Proteomes" id="UP001642409"/>
    </source>
</evidence>
<reference evidence="4 5" key="2">
    <citation type="submission" date="2024-07" db="EMBL/GenBank/DDBJ databases">
        <authorList>
            <person name="Akdeniz Z."/>
        </authorList>
    </citation>
    <scope>NUCLEOTIDE SEQUENCE [LARGE SCALE GENOMIC DNA]</scope>
</reference>
<dbReference type="EMBL" id="CAXDID020000020">
    <property type="protein sequence ID" value="CAL5986418.1"/>
    <property type="molecule type" value="Genomic_DNA"/>
</dbReference>
<evidence type="ECO:0000313" key="4">
    <source>
        <dbReference type="EMBL" id="CAL5986418.1"/>
    </source>
</evidence>
<dbReference type="PANTHER" id="PTHR46652:SF3">
    <property type="entry name" value="LEUCINE-RICH REPEAT-CONTAINING PROTEIN 9"/>
    <property type="match status" value="1"/>
</dbReference>
<proteinExistence type="predicted"/>
<dbReference type="InterPro" id="IPR050836">
    <property type="entry name" value="SDS22/Internalin_LRR"/>
</dbReference>
<keyword evidence="2" id="KW-0677">Repeat</keyword>
<evidence type="ECO:0000313" key="3">
    <source>
        <dbReference type="EMBL" id="CAI9975370.1"/>
    </source>
</evidence>
<keyword evidence="1" id="KW-0433">Leucine-rich repeat</keyword>
<accession>A0AA86UX27</accession>
<organism evidence="3">
    <name type="scientific">Hexamita inflata</name>
    <dbReference type="NCBI Taxonomy" id="28002"/>
    <lineage>
        <taxon>Eukaryota</taxon>
        <taxon>Metamonada</taxon>
        <taxon>Diplomonadida</taxon>
        <taxon>Hexamitidae</taxon>
        <taxon>Hexamitinae</taxon>
        <taxon>Hexamita</taxon>
    </lineage>
</organism>